<keyword evidence="1" id="KW-0732">Signal</keyword>
<accession>A0A2S4RRK4</accession>
<dbReference type="EMBL" id="PQLX01000012">
    <property type="protein sequence ID" value="POU61370.1"/>
    <property type="molecule type" value="Genomic_DNA"/>
</dbReference>
<protein>
    <submittedName>
        <fullName evidence="2">Uncharacterized protein</fullName>
    </submittedName>
</protein>
<dbReference type="AlphaFoldDB" id="A0A2S4RRK4"/>
<gene>
    <name evidence="2" type="ORF">C3430_23880</name>
</gene>
<organism evidence="2 3">
    <name type="scientific">Citrobacter amalonaticus</name>
    <dbReference type="NCBI Taxonomy" id="35703"/>
    <lineage>
        <taxon>Bacteria</taxon>
        <taxon>Pseudomonadati</taxon>
        <taxon>Pseudomonadota</taxon>
        <taxon>Gammaproteobacteria</taxon>
        <taxon>Enterobacterales</taxon>
        <taxon>Enterobacteriaceae</taxon>
        <taxon>Citrobacter</taxon>
    </lineage>
</organism>
<reference evidence="2 3" key="1">
    <citation type="submission" date="2018-01" db="EMBL/GenBank/DDBJ databases">
        <title>Complete genome sequences of 14 Citrobacter spp. isolated from plant in Canada.</title>
        <authorList>
            <person name="Bhandare S.G."/>
            <person name="Colavecchio A."/>
            <person name="Jeukens J."/>
            <person name="Emond-Rheault J.-G."/>
            <person name="Freschi L."/>
            <person name="Hamel J."/>
            <person name="Kukavica-Ibrulj I."/>
            <person name="Levesque R."/>
            <person name="Goodridge L."/>
        </authorList>
    </citation>
    <scope>NUCLEOTIDE SEQUENCE [LARGE SCALE GENOMIC DNA]</scope>
    <source>
        <strain evidence="2 3">S1285</strain>
    </source>
</reference>
<dbReference type="Proteomes" id="UP000237003">
    <property type="component" value="Unassembled WGS sequence"/>
</dbReference>
<sequence length="158" mass="17512">MKYKNVNNAFLNALLVCSLFTPFMAQAHIENTIVADYDLATGKSSHYELFVNGTGKQATLTIVPQGSPHNSPSVFKVSACITRTSGNLKQGEYRFSAADADKNDVRLSNISYFVSEHNLRAWWIHLNSEQTLMFNPDVGSLIVSDPKIFNISTSMCQS</sequence>
<dbReference type="RefSeq" id="WP_103776861.1">
    <property type="nucleotide sequence ID" value="NZ_PQLX01000012.1"/>
</dbReference>
<evidence type="ECO:0000256" key="1">
    <source>
        <dbReference type="SAM" id="SignalP"/>
    </source>
</evidence>
<dbReference type="OrthoDB" id="6593742at2"/>
<evidence type="ECO:0000313" key="2">
    <source>
        <dbReference type="EMBL" id="POU61370.1"/>
    </source>
</evidence>
<name>A0A2S4RRK4_CITAM</name>
<evidence type="ECO:0000313" key="3">
    <source>
        <dbReference type="Proteomes" id="UP000237003"/>
    </source>
</evidence>
<comment type="caution">
    <text evidence="2">The sequence shown here is derived from an EMBL/GenBank/DDBJ whole genome shotgun (WGS) entry which is preliminary data.</text>
</comment>
<feature type="signal peptide" evidence="1">
    <location>
        <begin position="1"/>
        <end position="27"/>
    </location>
</feature>
<proteinExistence type="predicted"/>
<feature type="chain" id="PRO_5015634515" evidence="1">
    <location>
        <begin position="28"/>
        <end position="158"/>
    </location>
</feature>